<sequence>MTETSHNNNERHRVVIVGGGFGGLFAARKLGATGFDVTLLDKRNFHTFQPLLYQVAAGMLTTGDVCTPHRVTLRRKKNVRTLMSTVYDIDPARRTIRHEAGTLTYDTLIVATGVKHAYFGNDQWAADAPGLKTVEHALRMRRRIFHAFETAELTSDRDERAPWLNFVIVGAGPTGVELAGAIAELAHRTMVDDFRAIDPQSARIMLVEGASRVLPVYPEKLSRKAEAMLAELGVEIVTDTLVSDIDGDGVVMKGPDGERRVASHTVLWAAGVRASVFGEILAERTGTRPERGGRLRVAPDLSLPGYPEIFVIGDLAAATDRRGRAVPGLAPAAIQQGEYVARLLKRRAAGKPVRDFAFRDQGSMAVIGRNRAVGNLPWMTVSGFSAWLLWVLVHIYALIGSERRLRVMLQWVWKYFTRRTGDRLITGRPPNTRRLHDRDAGETGTNPPDRGG</sequence>
<dbReference type="Pfam" id="PF07992">
    <property type="entry name" value="Pyr_redox_2"/>
    <property type="match status" value="1"/>
</dbReference>
<dbReference type="Gene3D" id="3.50.50.100">
    <property type="match status" value="1"/>
</dbReference>
<dbReference type="InterPro" id="IPR045024">
    <property type="entry name" value="NDH-2"/>
</dbReference>
<dbReference type="SUPFAM" id="SSF51905">
    <property type="entry name" value="FAD/NAD(P)-binding domain"/>
    <property type="match status" value="1"/>
</dbReference>
<keyword evidence="4" id="KW-0274">FAD</keyword>
<dbReference type="RefSeq" id="WP_123632365.1">
    <property type="nucleotide sequence ID" value="NZ_AYKH01000044.1"/>
</dbReference>
<dbReference type="Pfam" id="PF22366">
    <property type="entry name" value="NDH2_C"/>
    <property type="match status" value="1"/>
</dbReference>
<comment type="caution">
    <text evidence="13">The sequence shown here is derived from an EMBL/GenBank/DDBJ whole genome shotgun (WGS) entry which is preliminary data.</text>
</comment>
<feature type="transmembrane region" description="Helical" evidence="10">
    <location>
        <begin position="376"/>
        <end position="399"/>
    </location>
</feature>
<protein>
    <recommendedName>
        <fullName evidence="2">NADH:ubiquinone reductase (non-electrogenic)</fullName>
        <ecNumber evidence="2">1.6.5.9</ecNumber>
    </recommendedName>
</protein>
<evidence type="ECO:0000256" key="7">
    <source>
        <dbReference type="ARBA" id="ARBA00023027"/>
    </source>
</evidence>
<proteinExistence type="inferred from homology"/>
<keyword evidence="10" id="KW-0472">Membrane</keyword>
<reference evidence="13 14" key="1">
    <citation type="submission" date="2013-10" db="EMBL/GenBank/DDBJ databases">
        <title>Salinisphaera orenii MK-B5 Genome Sequencing.</title>
        <authorList>
            <person name="Lai Q."/>
            <person name="Li C."/>
            <person name="Shao Z."/>
        </authorList>
    </citation>
    <scope>NUCLEOTIDE SEQUENCE [LARGE SCALE GENOMIC DNA]</scope>
    <source>
        <strain evidence="13 14">MK-B5</strain>
    </source>
</reference>
<gene>
    <name evidence="13" type="ORF">SAOR_16380</name>
</gene>
<evidence type="ECO:0000313" key="13">
    <source>
        <dbReference type="EMBL" id="ROO24008.1"/>
    </source>
</evidence>
<keyword evidence="10" id="KW-0812">Transmembrane</keyword>
<dbReference type="InterPro" id="IPR023753">
    <property type="entry name" value="FAD/NAD-binding_dom"/>
</dbReference>
<feature type="domain" description="FAD/NAD(P)-binding" evidence="11">
    <location>
        <begin position="13"/>
        <end position="337"/>
    </location>
</feature>
<accession>A0A423PEJ3</accession>
<evidence type="ECO:0000256" key="4">
    <source>
        <dbReference type="ARBA" id="ARBA00022827"/>
    </source>
</evidence>
<keyword evidence="10" id="KW-1133">Transmembrane helix</keyword>
<dbReference type="AlphaFoldDB" id="A0A423PEJ3"/>
<dbReference type="InterPro" id="IPR036188">
    <property type="entry name" value="FAD/NAD-bd_sf"/>
</dbReference>
<keyword evidence="5" id="KW-0809">Transit peptide</keyword>
<feature type="domain" description="External alternative NADH-ubiquinone oxidoreductase-like C-terminal" evidence="12">
    <location>
        <begin position="361"/>
        <end position="419"/>
    </location>
</feature>
<keyword evidence="7" id="KW-0520">NAD</keyword>
<evidence type="ECO:0000259" key="12">
    <source>
        <dbReference type="Pfam" id="PF22366"/>
    </source>
</evidence>
<dbReference type="PANTHER" id="PTHR43706">
    <property type="entry name" value="NADH DEHYDROGENASE"/>
    <property type="match status" value="1"/>
</dbReference>
<evidence type="ECO:0000256" key="3">
    <source>
        <dbReference type="ARBA" id="ARBA00022630"/>
    </source>
</evidence>
<evidence type="ECO:0000256" key="10">
    <source>
        <dbReference type="SAM" id="Phobius"/>
    </source>
</evidence>
<evidence type="ECO:0000313" key="14">
    <source>
        <dbReference type="Proteomes" id="UP000283993"/>
    </source>
</evidence>
<comment type="similarity">
    <text evidence="1">Belongs to the NADH dehydrogenase family.</text>
</comment>
<evidence type="ECO:0000256" key="6">
    <source>
        <dbReference type="ARBA" id="ARBA00023002"/>
    </source>
</evidence>
<keyword evidence="6" id="KW-0560">Oxidoreductase</keyword>
<evidence type="ECO:0000256" key="2">
    <source>
        <dbReference type="ARBA" id="ARBA00012637"/>
    </source>
</evidence>
<dbReference type="InterPro" id="IPR054585">
    <property type="entry name" value="NDH2-like_C"/>
</dbReference>
<organism evidence="13 14">
    <name type="scientific">Salinisphaera orenii MK-B5</name>
    <dbReference type="NCBI Taxonomy" id="856730"/>
    <lineage>
        <taxon>Bacteria</taxon>
        <taxon>Pseudomonadati</taxon>
        <taxon>Pseudomonadota</taxon>
        <taxon>Gammaproteobacteria</taxon>
        <taxon>Salinisphaerales</taxon>
        <taxon>Salinisphaeraceae</taxon>
        <taxon>Salinisphaera</taxon>
    </lineage>
</organism>
<comment type="catalytic activity">
    <reaction evidence="8">
        <text>a quinone + NADH + H(+) = a quinol + NAD(+)</text>
        <dbReference type="Rhea" id="RHEA:46160"/>
        <dbReference type="ChEBI" id="CHEBI:15378"/>
        <dbReference type="ChEBI" id="CHEBI:24646"/>
        <dbReference type="ChEBI" id="CHEBI:57540"/>
        <dbReference type="ChEBI" id="CHEBI:57945"/>
        <dbReference type="ChEBI" id="CHEBI:132124"/>
        <dbReference type="EC" id="1.6.5.9"/>
    </reaction>
</comment>
<evidence type="ECO:0000256" key="5">
    <source>
        <dbReference type="ARBA" id="ARBA00022946"/>
    </source>
</evidence>
<dbReference type="PRINTS" id="PR00368">
    <property type="entry name" value="FADPNR"/>
</dbReference>
<feature type="region of interest" description="Disordered" evidence="9">
    <location>
        <begin position="424"/>
        <end position="452"/>
    </location>
</feature>
<keyword evidence="14" id="KW-1185">Reference proteome</keyword>
<evidence type="ECO:0000256" key="9">
    <source>
        <dbReference type="SAM" id="MobiDB-lite"/>
    </source>
</evidence>
<keyword evidence="3" id="KW-0285">Flavoprotein</keyword>
<evidence type="ECO:0000259" key="11">
    <source>
        <dbReference type="Pfam" id="PF07992"/>
    </source>
</evidence>
<dbReference type="EC" id="1.6.5.9" evidence="2"/>
<dbReference type="Proteomes" id="UP000283993">
    <property type="component" value="Unassembled WGS sequence"/>
</dbReference>
<evidence type="ECO:0000256" key="8">
    <source>
        <dbReference type="ARBA" id="ARBA00047599"/>
    </source>
</evidence>
<dbReference type="GO" id="GO:0050136">
    <property type="term" value="F:NADH dehydrogenase (quinone) (non-electrogenic) activity"/>
    <property type="evidence" value="ECO:0007669"/>
    <property type="project" value="UniProtKB-EC"/>
</dbReference>
<dbReference type="PRINTS" id="PR00411">
    <property type="entry name" value="PNDRDTASEI"/>
</dbReference>
<dbReference type="PANTHER" id="PTHR43706:SF47">
    <property type="entry name" value="EXTERNAL NADH-UBIQUINONE OXIDOREDUCTASE 1, MITOCHONDRIAL-RELATED"/>
    <property type="match status" value="1"/>
</dbReference>
<name>A0A423PEJ3_9GAMM</name>
<dbReference type="EMBL" id="AYKH01000044">
    <property type="protein sequence ID" value="ROO24008.1"/>
    <property type="molecule type" value="Genomic_DNA"/>
</dbReference>
<evidence type="ECO:0000256" key="1">
    <source>
        <dbReference type="ARBA" id="ARBA00005272"/>
    </source>
</evidence>